<dbReference type="InterPro" id="IPR049083">
    <property type="entry name" value="TACO1_YebC_N"/>
</dbReference>
<dbReference type="OrthoDB" id="9781053at2"/>
<name>A0A1T4NZ28_9FIRM</name>
<dbReference type="InterPro" id="IPR002876">
    <property type="entry name" value="Transcrip_reg_TACO1-like"/>
</dbReference>
<dbReference type="GO" id="GO:0005829">
    <property type="term" value="C:cytosol"/>
    <property type="evidence" value="ECO:0007669"/>
    <property type="project" value="TreeGrafter"/>
</dbReference>
<feature type="domain" description="TACO1/YebC-like second and third" evidence="6">
    <location>
        <begin position="79"/>
        <end position="237"/>
    </location>
</feature>
<dbReference type="Pfam" id="PF01709">
    <property type="entry name" value="Transcrip_reg"/>
    <property type="match status" value="1"/>
</dbReference>
<evidence type="ECO:0000256" key="1">
    <source>
        <dbReference type="ARBA" id="ARBA00008724"/>
    </source>
</evidence>
<evidence type="ECO:0000313" key="8">
    <source>
        <dbReference type="EMBL" id="SJZ84534.1"/>
    </source>
</evidence>
<proteinExistence type="inferred from homology"/>
<dbReference type="SUPFAM" id="SSF75625">
    <property type="entry name" value="YebC-like"/>
    <property type="match status" value="1"/>
</dbReference>
<dbReference type="STRING" id="118967.SAMN02745191_1804"/>
<evidence type="ECO:0000256" key="5">
    <source>
        <dbReference type="HAMAP-Rule" id="MF_00693"/>
    </source>
</evidence>
<comment type="similarity">
    <text evidence="1 5">Belongs to the TACO1 family.</text>
</comment>
<feature type="domain" description="TACO1/YebC-like N-terminal" evidence="7">
    <location>
        <begin position="6"/>
        <end position="73"/>
    </location>
</feature>
<organism evidence="8 9">
    <name type="scientific">Anaerorhabdus furcosa</name>
    <dbReference type="NCBI Taxonomy" id="118967"/>
    <lineage>
        <taxon>Bacteria</taxon>
        <taxon>Bacillati</taxon>
        <taxon>Bacillota</taxon>
        <taxon>Erysipelotrichia</taxon>
        <taxon>Erysipelotrichales</taxon>
        <taxon>Erysipelotrichaceae</taxon>
        <taxon>Anaerorhabdus</taxon>
    </lineage>
</organism>
<evidence type="ECO:0000256" key="2">
    <source>
        <dbReference type="ARBA" id="ARBA00023015"/>
    </source>
</evidence>
<keyword evidence="3 5" id="KW-0238">DNA-binding</keyword>
<sequence>MGRAHEVRAASMAKTAALKTKVYSRFGKELYMAAKAGVPDPDMNQGLKRKIAEAKANQVPADVIKRAIDKAKGSSNENYDPVRYEGFGPGASTIVIDCLTDNVNRTVSAVKTCFNKAHAKMGVAGCVSHSYDTVGLFSFPYEDEEGMLDALISADVEVTDLEIEEGVMSVYTIPTDFGKAQKAIEDLIPDVKFDVCEITLLPQEYVQLTSDEDKELWERLNNMLNECEDVQSIYHNVQN</sequence>
<dbReference type="InterPro" id="IPR029072">
    <property type="entry name" value="YebC-like"/>
</dbReference>
<dbReference type="Gene3D" id="1.10.10.200">
    <property type="match status" value="1"/>
</dbReference>
<evidence type="ECO:0000313" key="9">
    <source>
        <dbReference type="Proteomes" id="UP000243297"/>
    </source>
</evidence>
<keyword evidence="9" id="KW-1185">Reference proteome</keyword>
<dbReference type="AlphaFoldDB" id="A0A1T4NZ28"/>
<dbReference type="Pfam" id="PF20772">
    <property type="entry name" value="TACO1_YebC_N"/>
    <property type="match status" value="1"/>
</dbReference>
<dbReference type="PANTHER" id="PTHR12532:SF0">
    <property type="entry name" value="TRANSLATIONAL ACTIVATOR OF CYTOCHROME C OXIDASE 1"/>
    <property type="match status" value="1"/>
</dbReference>
<dbReference type="GO" id="GO:0003677">
    <property type="term" value="F:DNA binding"/>
    <property type="evidence" value="ECO:0007669"/>
    <property type="project" value="UniProtKB-UniRule"/>
</dbReference>
<reference evidence="9" key="1">
    <citation type="submission" date="2017-02" db="EMBL/GenBank/DDBJ databases">
        <authorList>
            <person name="Varghese N."/>
            <person name="Submissions S."/>
        </authorList>
    </citation>
    <scope>NUCLEOTIDE SEQUENCE [LARGE SCALE GENOMIC DNA]</scope>
    <source>
        <strain evidence="9">ATCC 25662</strain>
    </source>
</reference>
<keyword evidence="4 5" id="KW-0804">Transcription</keyword>
<dbReference type="Proteomes" id="UP000243297">
    <property type="component" value="Unassembled WGS sequence"/>
</dbReference>
<dbReference type="GO" id="GO:0006355">
    <property type="term" value="P:regulation of DNA-templated transcription"/>
    <property type="evidence" value="ECO:0007669"/>
    <property type="project" value="UniProtKB-UniRule"/>
</dbReference>
<evidence type="ECO:0000259" key="7">
    <source>
        <dbReference type="Pfam" id="PF20772"/>
    </source>
</evidence>
<evidence type="ECO:0000256" key="3">
    <source>
        <dbReference type="ARBA" id="ARBA00023125"/>
    </source>
</evidence>
<accession>A0A1T4NZ28</accession>
<dbReference type="NCBIfam" id="NF009044">
    <property type="entry name" value="PRK12378.1"/>
    <property type="match status" value="1"/>
</dbReference>
<evidence type="ECO:0000259" key="6">
    <source>
        <dbReference type="Pfam" id="PF01709"/>
    </source>
</evidence>
<dbReference type="RefSeq" id="WP_078712210.1">
    <property type="nucleotide sequence ID" value="NZ_FUWY01000005.1"/>
</dbReference>
<gene>
    <name evidence="8" type="ORF">SAMN02745191_1804</name>
</gene>
<comment type="subcellular location">
    <subcellularLocation>
        <location evidence="5">Cytoplasm</location>
    </subcellularLocation>
</comment>
<dbReference type="InterPro" id="IPR017856">
    <property type="entry name" value="Integrase-like_N"/>
</dbReference>
<evidence type="ECO:0000256" key="4">
    <source>
        <dbReference type="ARBA" id="ARBA00023163"/>
    </source>
</evidence>
<dbReference type="PANTHER" id="PTHR12532">
    <property type="entry name" value="TRANSLATIONAL ACTIVATOR OF CYTOCHROME C OXIDASE 1"/>
    <property type="match status" value="1"/>
</dbReference>
<dbReference type="Gene3D" id="3.30.70.980">
    <property type="match status" value="2"/>
</dbReference>
<keyword evidence="5" id="KW-0963">Cytoplasm</keyword>
<keyword evidence="2 5" id="KW-0805">Transcription regulation</keyword>
<dbReference type="EMBL" id="FUWY01000005">
    <property type="protein sequence ID" value="SJZ84534.1"/>
    <property type="molecule type" value="Genomic_DNA"/>
</dbReference>
<protein>
    <recommendedName>
        <fullName evidence="5">Probable transcriptional regulatory protein SAMN02745191_1804</fullName>
    </recommendedName>
</protein>
<dbReference type="InterPro" id="IPR048300">
    <property type="entry name" value="TACO1_YebC-like_2nd/3rd_dom"/>
</dbReference>
<dbReference type="InterPro" id="IPR026564">
    <property type="entry name" value="Transcrip_reg_TACO1-like_dom3"/>
</dbReference>
<dbReference type="HAMAP" id="MF_00693">
    <property type="entry name" value="Transcrip_reg_TACO1"/>
    <property type="match status" value="1"/>
</dbReference>